<evidence type="ECO:0000313" key="4">
    <source>
        <dbReference type="EMBL" id="NYD89569.1"/>
    </source>
</evidence>
<proteinExistence type="predicted"/>
<reference evidence="4 5" key="1">
    <citation type="submission" date="2020-08" db="EMBL/GenBank/DDBJ databases">
        <title>The Agave Microbiome: Exploring the role of microbial communities in plant adaptations to desert environments.</title>
        <authorList>
            <person name="Partida-Martinez L.P."/>
        </authorList>
    </citation>
    <scope>NUCLEOTIDE SEQUENCE [LARGE SCALE GENOMIC DNA]</scope>
    <source>
        <strain evidence="4 5">AS2.3</strain>
    </source>
</reference>
<dbReference type="SUPFAM" id="SSF56601">
    <property type="entry name" value="beta-lactamase/transpeptidase-like"/>
    <property type="match status" value="1"/>
</dbReference>
<dbReference type="GO" id="GO:0046677">
    <property type="term" value="P:response to antibiotic"/>
    <property type="evidence" value="ECO:0007669"/>
    <property type="project" value="InterPro"/>
</dbReference>
<gene>
    <name evidence="4" type="ORF">HD841_001338</name>
</gene>
<keyword evidence="5" id="KW-1185">Reference proteome</keyword>
<dbReference type="GO" id="GO:0008800">
    <property type="term" value="F:beta-lactamase activity"/>
    <property type="evidence" value="ECO:0007669"/>
    <property type="project" value="UniProtKB-EC"/>
</dbReference>
<dbReference type="AlphaFoldDB" id="A0A7Y9K245"/>
<evidence type="ECO:0000313" key="5">
    <source>
        <dbReference type="Proteomes" id="UP000517753"/>
    </source>
</evidence>
<dbReference type="Gene3D" id="3.40.710.10">
    <property type="entry name" value="DD-peptidase/beta-lactamase superfamily"/>
    <property type="match status" value="1"/>
</dbReference>
<evidence type="ECO:0000259" key="3">
    <source>
        <dbReference type="Pfam" id="PF13354"/>
    </source>
</evidence>
<name>A0A7Y9K245_9SPHN</name>
<dbReference type="InterPro" id="IPR000871">
    <property type="entry name" value="Beta-lactam_class-A"/>
</dbReference>
<dbReference type="InterPro" id="IPR012338">
    <property type="entry name" value="Beta-lactam/transpept-like"/>
</dbReference>
<protein>
    <recommendedName>
        <fullName evidence="3">Beta-lactamase class A catalytic domain-containing protein</fullName>
    </recommendedName>
</protein>
<dbReference type="PANTHER" id="PTHR35333">
    <property type="entry name" value="BETA-LACTAMASE"/>
    <property type="match status" value="1"/>
</dbReference>
<dbReference type="Pfam" id="PF13354">
    <property type="entry name" value="Beta-lactamase2"/>
    <property type="match status" value="1"/>
</dbReference>
<dbReference type="RefSeq" id="WP_179507992.1">
    <property type="nucleotide sequence ID" value="NZ_JACCBY010000001.1"/>
</dbReference>
<feature type="domain" description="Beta-lactamase class A catalytic" evidence="3">
    <location>
        <begin position="179"/>
        <end position="356"/>
    </location>
</feature>
<sequence>MLSAAQARLEAQELIALAVSALLAFTPLSAHAQTPPASAAAATADPAVRAAVSALVPVLAGQPGYATLFTSAFRQAVPAAQWTALSAQLRITLGEPRRIASLDPVGRWAATAVIAYDRGTATLHLAVDPAAPHAIAGLRITGAEVRGDTLGRVQDDLGALPGIVHFGVYALDGAQPVAQIEARGDAPAPLGSAFKLWILAEAARQVAAGTRHWTDVVPIGPPSLPSGILQTWPAASPVTLQTLATLMISISDNTATDTLLRLLGRREVDAMAARFGAAGPVLTTREAFAIKADPALTAAWGKADAAGRRALLAAEDGRIAAARLDPLMFSSGPLASETVEWFAAPRDTARLLAHLRDAGPVVRDILSINHGVDPATTARFAYVGFKGGSEPGVIALNVLAQARNGRWYAICASWHRADGAVDEPRLAALVTRALGLIARA</sequence>
<dbReference type="GO" id="GO:0030655">
    <property type="term" value="P:beta-lactam antibiotic catabolic process"/>
    <property type="evidence" value="ECO:0007669"/>
    <property type="project" value="InterPro"/>
</dbReference>
<dbReference type="InterPro" id="IPR045155">
    <property type="entry name" value="Beta-lactam_cat"/>
</dbReference>
<evidence type="ECO:0000256" key="2">
    <source>
        <dbReference type="SAM" id="SignalP"/>
    </source>
</evidence>
<dbReference type="Proteomes" id="UP000517753">
    <property type="component" value="Unassembled WGS sequence"/>
</dbReference>
<keyword evidence="2" id="KW-0732">Signal</keyword>
<accession>A0A7Y9K245</accession>
<evidence type="ECO:0000256" key="1">
    <source>
        <dbReference type="ARBA" id="ARBA00001526"/>
    </source>
</evidence>
<dbReference type="PANTHER" id="PTHR35333:SF5">
    <property type="entry name" value="CONSERVED LIPOPROTEIN LPQF-RELATED"/>
    <property type="match status" value="1"/>
</dbReference>
<dbReference type="EMBL" id="JACCBY010000001">
    <property type="protein sequence ID" value="NYD89569.1"/>
    <property type="molecule type" value="Genomic_DNA"/>
</dbReference>
<feature type="signal peptide" evidence="2">
    <location>
        <begin position="1"/>
        <end position="32"/>
    </location>
</feature>
<comment type="caution">
    <text evidence="4">The sequence shown here is derived from an EMBL/GenBank/DDBJ whole genome shotgun (WGS) entry which is preliminary data.</text>
</comment>
<feature type="chain" id="PRO_5030696799" description="Beta-lactamase class A catalytic domain-containing protein" evidence="2">
    <location>
        <begin position="33"/>
        <end position="440"/>
    </location>
</feature>
<comment type="catalytic activity">
    <reaction evidence="1">
        <text>a beta-lactam + H2O = a substituted beta-amino acid</text>
        <dbReference type="Rhea" id="RHEA:20401"/>
        <dbReference type="ChEBI" id="CHEBI:15377"/>
        <dbReference type="ChEBI" id="CHEBI:35627"/>
        <dbReference type="ChEBI" id="CHEBI:140347"/>
        <dbReference type="EC" id="3.5.2.6"/>
    </reaction>
</comment>
<organism evidence="4 5">
    <name type="scientific">Sphingomonas melonis</name>
    <dbReference type="NCBI Taxonomy" id="152682"/>
    <lineage>
        <taxon>Bacteria</taxon>
        <taxon>Pseudomonadati</taxon>
        <taxon>Pseudomonadota</taxon>
        <taxon>Alphaproteobacteria</taxon>
        <taxon>Sphingomonadales</taxon>
        <taxon>Sphingomonadaceae</taxon>
        <taxon>Sphingomonas</taxon>
    </lineage>
</organism>